<dbReference type="EMBL" id="WBJX01000005">
    <property type="protein sequence ID" value="KAB1636772.1"/>
    <property type="molecule type" value="Genomic_DNA"/>
</dbReference>
<comment type="caution">
    <text evidence="3">The sequence shown here is derived from an EMBL/GenBank/DDBJ whole genome shotgun (WGS) entry which is preliminary data.</text>
</comment>
<dbReference type="InterPro" id="IPR051448">
    <property type="entry name" value="CdaR-like_regulators"/>
</dbReference>
<dbReference type="RefSeq" id="WP_151424492.1">
    <property type="nucleotide sequence ID" value="NZ_CANKVH010000012.1"/>
</dbReference>
<accession>A0A7J5B191</accession>
<dbReference type="InterPro" id="IPR042070">
    <property type="entry name" value="PucR_C-HTH_sf"/>
</dbReference>
<feature type="domain" description="PucR C-terminal helix-turn-helix" evidence="1">
    <location>
        <begin position="340"/>
        <end position="397"/>
    </location>
</feature>
<evidence type="ECO:0000313" key="3">
    <source>
        <dbReference type="EMBL" id="KAB1636772.1"/>
    </source>
</evidence>
<name>A0A7J5B191_9MICO</name>
<evidence type="ECO:0000259" key="2">
    <source>
        <dbReference type="Pfam" id="PF14361"/>
    </source>
</evidence>
<dbReference type="Gene3D" id="1.10.10.2840">
    <property type="entry name" value="PucR C-terminal helix-turn-helix domain"/>
    <property type="match status" value="1"/>
</dbReference>
<dbReference type="Proteomes" id="UP000490386">
    <property type="component" value="Unassembled WGS sequence"/>
</dbReference>
<dbReference type="Pfam" id="PF14361">
    <property type="entry name" value="RsbRD_N"/>
    <property type="match status" value="1"/>
</dbReference>
<evidence type="ECO:0000313" key="4">
    <source>
        <dbReference type="Proteomes" id="UP000490386"/>
    </source>
</evidence>
<dbReference type="Pfam" id="PF13556">
    <property type="entry name" value="HTH_30"/>
    <property type="match status" value="1"/>
</dbReference>
<dbReference type="PANTHER" id="PTHR33744:SF1">
    <property type="entry name" value="DNA-BINDING TRANSCRIPTIONAL ACTIVATOR ADER"/>
    <property type="match status" value="1"/>
</dbReference>
<sequence>MDEITTLYVMQVRTLTGYVESVIAERDVHSTAFTTLGLMFRQLGGERLEDELRAHSRAIGRKRVRQGVPLESLLRAVRMDFRFIWQALNDRLPGEADRLSDDVVAIWEVVEAHTTSVQSGYMLELGQVKAELEQEQAFLLRRLLRGGVDDSQLHVQAAEALEIPLVGPYWVAVAHQDAAAGFVSDVRAVLPAAVCLRLDGVEFAVIAGSSGVGSSGVGSSGVESAGLRSVGLRSAGAGSAGVESAGLGSAGLRSAGLSVQLGLADLQVGVSQSAATLSSLSEMWHLASELAEFAVPGRAALLAQHWPSLVVRRLGPVASSLAADSLRDFARLPSSERTLLVEAVEVYMTNGSASKAAGVLFCHRNTIMNRLAKFASVTGLDPTVPDDAATIKLVLAAERSAQQG</sequence>
<protein>
    <submittedName>
        <fullName evidence="3">PucR family transcriptional regulator</fullName>
    </submittedName>
</protein>
<organism evidence="3 4">
    <name type="scientific">Pseudoclavibacter terrae</name>
    <dbReference type="NCBI Taxonomy" id="1530195"/>
    <lineage>
        <taxon>Bacteria</taxon>
        <taxon>Bacillati</taxon>
        <taxon>Actinomycetota</taxon>
        <taxon>Actinomycetes</taxon>
        <taxon>Micrococcales</taxon>
        <taxon>Microbacteriaceae</taxon>
        <taxon>Pseudoclavibacter</taxon>
    </lineage>
</organism>
<dbReference type="AlphaFoldDB" id="A0A7J5B191"/>
<feature type="domain" description="RsbT co-antagonist protein RsbRD N-terminal" evidence="2">
    <location>
        <begin position="13"/>
        <end position="134"/>
    </location>
</feature>
<keyword evidence="4" id="KW-1185">Reference proteome</keyword>
<dbReference type="PANTHER" id="PTHR33744">
    <property type="entry name" value="CARBOHYDRATE DIACID REGULATOR"/>
    <property type="match status" value="1"/>
</dbReference>
<dbReference type="OrthoDB" id="3190266at2"/>
<gene>
    <name evidence="3" type="ORF">F8O03_14455</name>
</gene>
<evidence type="ECO:0000259" key="1">
    <source>
        <dbReference type="Pfam" id="PF13556"/>
    </source>
</evidence>
<proteinExistence type="predicted"/>
<dbReference type="InterPro" id="IPR025736">
    <property type="entry name" value="PucR_C-HTH_dom"/>
</dbReference>
<dbReference type="InterPro" id="IPR025751">
    <property type="entry name" value="RsbRD_N_dom"/>
</dbReference>
<reference evidence="3 4" key="1">
    <citation type="submission" date="2019-09" db="EMBL/GenBank/DDBJ databases">
        <title>Phylogeny of genus Pseudoclavibacter and closely related genus.</title>
        <authorList>
            <person name="Li Y."/>
        </authorList>
    </citation>
    <scope>NUCLEOTIDE SEQUENCE [LARGE SCALE GENOMIC DNA]</scope>
    <source>
        <strain evidence="3 4">THG-MD12</strain>
    </source>
</reference>